<name>A0A0F6WBV2_9CAUD</name>
<proteinExistence type="predicted"/>
<protein>
    <submittedName>
        <fullName evidence="1">Uncharacterized protein</fullName>
    </submittedName>
</protein>
<dbReference type="EMBL" id="KR052480">
    <property type="protein sequence ID" value="AKF12705.1"/>
    <property type="molecule type" value="Genomic_DNA"/>
</dbReference>
<keyword evidence="2" id="KW-1185">Reference proteome</keyword>
<gene>
    <name evidence="1" type="ORF">PHIM7_159</name>
</gene>
<evidence type="ECO:0000313" key="2">
    <source>
        <dbReference type="Proteomes" id="UP000221947"/>
    </source>
</evidence>
<sequence>MSVEILTRLVLGYKVPDDLIEYATEMDDELYGKEGTPDVILDGMTGEYAYVGVSLASVHHDNGPEEIDFRSFNAAHTAELIRKYLPELGDVTEDDIQLYIFPEWF</sequence>
<organism evidence="1 2">
    <name type="scientific">Sinorhizobium phage phiM7</name>
    <dbReference type="NCBI Taxonomy" id="1647403"/>
    <lineage>
        <taxon>Viruses</taxon>
        <taxon>Duplodnaviria</taxon>
        <taxon>Heunggongvirae</taxon>
        <taxon>Uroviricota</taxon>
        <taxon>Caudoviricetes</taxon>
        <taxon>Emdodecavirus</taxon>
        <taxon>Emdodecavirus M7</taxon>
    </lineage>
</organism>
<accession>A0A0F6WBV2</accession>
<reference evidence="1 2" key="1">
    <citation type="submission" date="2015-04" db="EMBL/GenBank/DDBJ databases">
        <authorList>
            <person name="Schouten J.T."/>
            <person name="Crockett J.T."/>
            <person name="Hodson T.S."/>
            <person name="Hyde J.R."/>
            <person name="Smith T.A."/>
            <person name="Merrill B.D."/>
            <person name="Crook M.B."/>
            <person name="Griffitts J.S."/>
            <person name="Burnett S.H."/>
            <person name="Grose J.H."/>
            <person name="Breakwell D.P."/>
        </authorList>
    </citation>
    <scope>NUCLEOTIDE SEQUENCE [LARGE SCALE GENOMIC DNA]</scope>
</reference>
<dbReference type="Proteomes" id="UP000221947">
    <property type="component" value="Segment"/>
</dbReference>
<evidence type="ECO:0000313" key="1">
    <source>
        <dbReference type="EMBL" id="AKF12705.1"/>
    </source>
</evidence>